<proteinExistence type="predicted"/>
<accession>A0AB37DIV0</accession>
<gene>
    <name evidence="2" type="ORF">GSR61_11275</name>
</gene>
<reference evidence="2 3" key="1">
    <citation type="submission" date="2019-12" db="EMBL/GenBank/DDBJ databases">
        <title>Complete Genome Sequences of Lactobacillus strains, C25 and P38, Isolated from Chicken Cecum.</title>
        <authorList>
            <person name="Hassan H.M."/>
            <person name="Mendoza M."/>
            <person name="Rezvani M."/>
            <person name="Koci M.D."/>
            <person name="Dickey A.N."/>
            <person name="Scholl E.H."/>
        </authorList>
    </citation>
    <scope>NUCLEOTIDE SEQUENCE [LARGE SCALE GENOMIC DNA]</scope>
    <source>
        <strain evidence="2 3">C25</strain>
        <plasmid evidence="2 3">unnamed</plasmid>
    </source>
</reference>
<feature type="chain" id="PRO_5044266859" evidence="1">
    <location>
        <begin position="22"/>
        <end position="54"/>
    </location>
</feature>
<evidence type="ECO:0000256" key="1">
    <source>
        <dbReference type="SAM" id="SignalP"/>
    </source>
</evidence>
<keyword evidence="2" id="KW-0614">Plasmid</keyword>
<geneLocation type="plasmid" evidence="2 3">
    <name>unnamed</name>
</geneLocation>
<feature type="signal peptide" evidence="1">
    <location>
        <begin position="1"/>
        <end position="21"/>
    </location>
</feature>
<protein>
    <submittedName>
        <fullName evidence="2">Uncharacterized protein</fullName>
    </submittedName>
</protein>
<keyword evidence="1" id="KW-0732">Signal</keyword>
<dbReference type="RefSeq" id="WP_161903477.1">
    <property type="nucleotide sequence ID" value="NZ_CP047143.1"/>
</dbReference>
<evidence type="ECO:0000313" key="2">
    <source>
        <dbReference type="EMBL" id="QHQ69158.1"/>
    </source>
</evidence>
<dbReference type="EMBL" id="CP047143">
    <property type="protein sequence ID" value="QHQ69158.1"/>
    <property type="molecule type" value="Genomic_DNA"/>
</dbReference>
<dbReference type="AlphaFoldDB" id="A0AB37DIV0"/>
<sequence length="54" mass="5794">MKSVKFVVVLVSVIAFAFAHANSVEASEISSLVSVKKSSNEKTLTSVSVQPKQR</sequence>
<evidence type="ECO:0000313" key="3">
    <source>
        <dbReference type="Proteomes" id="UP000464915"/>
    </source>
</evidence>
<dbReference type="Proteomes" id="UP000464915">
    <property type="component" value="Plasmid unnamed"/>
</dbReference>
<name>A0AB37DIV0_9LACO</name>
<organism evidence="2 3">
    <name type="scientific">Lactobacillus crispatus</name>
    <dbReference type="NCBI Taxonomy" id="47770"/>
    <lineage>
        <taxon>Bacteria</taxon>
        <taxon>Bacillati</taxon>
        <taxon>Bacillota</taxon>
        <taxon>Bacilli</taxon>
        <taxon>Lactobacillales</taxon>
        <taxon>Lactobacillaceae</taxon>
        <taxon>Lactobacillus</taxon>
    </lineage>
</organism>